<accession>A0A6J5NW35</accession>
<reference evidence="1" key="1">
    <citation type="submission" date="2020-04" db="EMBL/GenBank/DDBJ databases">
        <authorList>
            <person name="Chiriac C."/>
            <person name="Salcher M."/>
            <person name="Ghai R."/>
            <person name="Kavagutti S V."/>
        </authorList>
    </citation>
    <scope>NUCLEOTIDE SEQUENCE</scope>
</reference>
<feature type="non-terminal residue" evidence="1">
    <location>
        <position position="1"/>
    </location>
</feature>
<evidence type="ECO:0000313" key="1">
    <source>
        <dbReference type="EMBL" id="CAB4161541.1"/>
    </source>
</evidence>
<organism evidence="1">
    <name type="scientific">uncultured Caudovirales phage</name>
    <dbReference type="NCBI Taxonomy" id="2100421"/>
    <lineage>
        <taxon>Viruses</taxon>
        <taxon>Duplodnaviria</taxon>
        <taxon>Heunggongvirae</taxon>
        <taxon>Uroviricota</taxon>
        <taxon>Caudoviricetes</taxon>
        <taxon>Peduoviridae</taxon>
        <taxon>Maltschvirus</taxon>
        <taxon>Maltschvirus maltsch</taxon>
    </lineage>
</organism>
<gene>
    <name evidence="1" type="ORF">UFOVP763_59</name>
</gene>
<proteinExistence type="predicted"/>
<name>A0A6J5NW35_9CAUD</name>
<sequence length="212" mass="20637">GAVAIGGTGTSSSSTYSSAIGGANATASGLYSAVYGGINGIANSQNSAVIGGGYGTARSIVGNFVIPASDAPISSTSGRQQLAFLLLGVATTDATVTTLRSNSSAASTVNQLVLPNNSAYYVRGSCVANVTAGGNTKAWSFEAVIKRGANAASTALVAAVVPMVTAADAGAAAWTIAVSADTTSGALAVAVTGAAATTIRWVCKLESTEVTF</sequence>
<dbReference type="EMBL" id="LR796707">
    <property type="protein sequence ID" value="CAB4161541.1"/>
    <property type="molecule type" value="Genomic_DNA"/>
</dbReference>
<protein>
    <submittedName>
        <fullName evidence="1">Uncharacterized protein</fullName>
    </submittedName>
</protein>